<dbReference type="SUPFAM" id="SSF51316">
    <property type="entry name" value="Mss4-like"/>
    <property type="match status" value="1"/>
</dbReference>
<dbReference type="Pfam" id="PF04828">
    <property type="entry name" value="GFA"/>
    <property type="match status" value="1"/>
</dbReference>
<keyword evidence="7" id="KW-1185">Reference proteome</keyword>
<dbReference type="InterPro" id="IPR011057">
    <property type="entry name" value="Mss4-like_sf"/>
</dbReference>
<evidence type="ECO:0000313" key="6">
    <source>
        <dbReference type="EMBL" id="CAH0539225.1"/>
    </source>
</evidence>
<protein>
    <recommendedName>
        <fullName evidence="5">CENP-V/GFA domain-containing protein</fullName>
    </recommendedName>
</protein>
<evidence type="ECO:0000259" key="5">
    <source>
        <dbReference type="PROSITE" id="PS51891"/>
    </source>
</evidence>
<gene>
    <name evidence="6" type="ORF">VMF7928_01993</name>
</gene>
<evidence type="ECO:0000313" key="7">
    <source>
        <dbReference type="Proteomes" id="UP000838748"/>
    </source>
</evidence>
<feature type="domain" description="CENP-V/GFA" evidence="5">
    <location>
        <begin position="4"/>
        <end position="121"/>
    </location>
</feature>
<name>A0ABN8E348_9VIBR</name>
<organism evidence="6 7">
    <name type="scientific">Vibrio marisflavi CECT 7928</name>
    <dbReference type="NCBI Taxonomy" id="634439"/>
    <lineage>
        <taxon>Bacteria</taxon>
        <taxon>Pseudomonadati</taxon>
        <taxon>Pseudomonadota</taxon>
        <taxon>Gammaproteobacteria</taxon>
        <taxon>Vibrionales</taxon>
        <taxon>Vibrionaceae</taxon>
        <taxon>Vibrio</taxon>
    </lineage>
</organism>
<proteinExistence type="inferred from homology"/>
<dbReference type="Gene3D" id="3.90.1590.10">
    <property type="entry name" value="glutathione-dependent formaldehyde- activating enzyme (gfa)"/>
    <property type="match status" value="1"/>
</dbReference>
<keyword evidence="3" id="KW-0862">Zinc</keyword>
<keyword evidence="4" id="KW-0456">Lyase</keyword>
<evidence type="ECO:0000256" key="1">
    <source>
        <dbReference type="ARBA" id="ARBA00005495"/>
    </source>
</evidence>
<keyword evidence="2" id="KW-0479">Metal-binding</keyword>
<dbReference type="Proteomes" id="UP000838748">
    <property type="component" value="Unassembled WGS sequence"/>
</dbReference>
<dbReference type="InterPro" id="IPR006913">
    <property type="entry name" value="CENP-V/GFA"/>
</dbReference>
<accession>A0ABN8E348</accession>
<dbReference type="RefSeq" id="WP_237361311.1">
    <property type="nucleotide sequence ID" value="NZ_CAKLDM010000002.1"/>
</dbReference>
<dbReference type="EMBL" id="CAKLDM010000002">
    <property type="protein sequence ID" value="CAH0539225.1"/>
    <property type="molecule type" value="Genomic_DNA"/>
</dbReference>
<dbReference type="PANTHER" id="PTHR33337">
    <property type="entry name" value="GFA DOMAIN-CONTAINING PROTEIN"/>
    <property type="match status" value="1"/>
</dbReference>
<comment type="similarity">
    <text evidence="1">Belongs to the Gfa family.</text>
</comment>
<evidence type="ECO:0000256" key="2">
    <source>
        <dbReference type="ARBA" id="ARBA00022723"/>
    </source>
</evidence>
<dbReference type="PANTHER" id="PTHR33337:SF40">
    <property type="entry name" value="CENP-V_GFA DOMAIN-CONTAINING PROTEIN-RELATED"/>
    <property type="match status" value="1"/>
</dbReference>
<evidence type="ECO:0000256" key="4">
    <source>
        <dbReference type="ARBA" id="ARBA00023239"/>
    </source>
</evidence>
<sequence length="141" mass="15494">MDTSNGQCSCGEVHFEFTGAPINKAFCYCRSCQKLTNSDKWFGFWVPVDKFRFTKGTPETYSRLGDSGKMMHQKYCGKCSTTLAIEVEVAGFYSVAATAINGSNNDSPTMCIYASHAPKWAQFPNGVPKFDILPPEMSGDG</sequence>
<dbReference type="PROSITE" id="PS51891">
    <property type="entry name" value="CENP_V_GFA"/>
    <property type="match status" value="1"/>
</dbReference>
<comment type="caution">
    <text evidence="6">The sequence shown here is derived from an EMBL/GenBank/DDBJ whole genome shotgun (WGS) entry which is preliminary data.</text>
</comment>
<evidence type="ECO:0000256" key="3">
    <source>
        <dbReference type="ARBA" id="ARBA00022833"/>
    </source>
</evidence>
<reference evidence="6" key="1">
    <citation type="submission" date="2021-11" db="EMBL/GenBank/DDBJ databases">
        <authorList>
            <person name="Rodrigo-Torres L."/>
            <person name="Arahal R. D."/>
            <person name="Lucena T."/>
        </authorList>
    </citation>
    <scope>NUCLEOTIDE SEQUENCE</scope>
    <source>
        <strain evidence="6">CECT 7928</strain>
    </source>
</reference>